<dbReference type="PANTHER" id="PTHR11941:SF130">
    <property type="entry name" value="ENOYL-COA HYDRATASE ECHA12-RELATED"/>
    <property type="match status" value="1"/>
</dbReference>
<dbReference type="Gene3D" id="3.90.226.10">
    <property type="entry name" value="2-enoyl-CoA Hydratase, Chain A, domain 1"/>
    <property type="match status" value="1"/>
</dbReference>
<dbReference type="SUPFAM" id="SSF52096">
    <property type="entry name" value="ClpP/crotonase"/>
    <property type="match status" value="1"/>
</dbReference>
<sequence>MNNSNSNQSILNYNTLNVSLTRQTRTCFVTIANDQKFFNTSTYLKELEDLFDWLSNKVEINSVVFKFASEDIELFKKEELRFFDEKTLGNTLQLLARLSWAQVLLPQTVLWSFQKSACPFSLELAMGGDIRYCAPSFSVAFDQLNKGITPMGGMNTLTNEKGNSAKIMQFLLSSQNVGADALISAGLIGKTLFDENEIEDIVSRIAKQSPMARIQTKRSFNNELIKKMEEVLLEEITFANSTIATGDFKNYANDKKFTNPREFARVLRDSPTVAEAM</sequence>
<name>A0ABY0IC40_9BACT</name>
<keyword evidence="2" id="KW-1185">Reference proteome</keyword>
<accession>A0ABY0IC40</accession>
<dbReference type="InterPro" id="IPR029045">
    <property type="entry name" value="ClpP/crotonase-like_dom_sf"/>
</dbReference>
<evidence type="ECO:0000313" key="2">
    <source>
        <dbReference type="Proteomes" id="UP000443582"/>
    </source>
</evidence>
<protein>
    <submittedName>
        <fullName evidence="1">Enoyl-CoA hydratase/isomerase family protein</fullName>
    </submittedName>
</protein>
<dbReference type="PANTHER" id="PTHR11941">
    <property type="entry name" value="ENOYL-COA HYDRATASE-RELATED"/>
    <property type="match status" value="1"/>
</dbReference>
<dbReference type="Pfam" id="PF00378">
    <property type="entry name" value="ECH_1"/>
    <property type="match status" value="1"/>
</dbReference>
<comment type="caution">
    <text evidence="1">The sequence shown here is derived from an EMBL/GenBank/DDBJ whole genome shotgun (WGS) entry which is preliminary data.</text>
</comment>
<dbReference type="Proteomes" id="UP000443582">
    <property type="component" value="Unassembled WGS sequence"/>
</dbReference>
<dbReference type="RefSeq" id="WP_115362436.1">
    <property type="nucleotide sequence ID" value="NZ_QDKL01000003.1"/>
</dbReference>
<gene>
    <name evidence="1" type="ORF">DAY19_11125</name>
</gene>
<proteinExistence type="predicted"/>
<dbReference type="EMBL" id="QDKL01000003">
    <property type="protein sequence ID" value="RZF20531.1"/>
    <property type="molecule type" value="Genomic_DNA"/>
</dbReference>
<reference evidence="2" key="1">
    <citation type="journal article" date="2019" name="Int. J. Syst. Evol. Microbiol.">
        <title>Halobacteriovorax valvorus sp. nov., a novel prokaryotic predator isolated from coastal seawater of China.</title>
        <authorList>
            <person name="Chen M.-X."/>
        </authorList>
    </citation>
    <scope>NUCLEOTIDE SEQUENCE [LARGE SCALE GENOMIC DNA]</scope>
    <source>
        <strain evidence="2">BL9</strain>
    </source>
</reference>
<evidence type="ECO:0000313" key="1">
    <source>
        <dbReference type="EMBL" id="RZF20531.1"/>
    </source>
</evidence>
<organism evidence="1 2">
    <name type="scientific">Halobacteriovorax vibrionivorans</name>
    <dbReference type="NCBI Taxonomy" id="2152716"/>
    <lineage>
        <taxon>Bacteria</taxon>
        <taxon>Pseudomonadati</taxon>
        <taxon>Bdellovibrionota</taxon>
        <taxon>Bacteriovoracia</taxon>
        <taxon>Bacteriovoracales</taxon>
        <taxon>Halobacteriovoraceae</taxon>
        <taxon>Halobacteriovorax</taxon>
    </lineage>
</organism>
<dbReference type="InterPro" id="IPR001753">
    <property type="entry name" value="Enoyl-CoA_hydra/iso"/>
</dbReference>